<dbReference type="Pfam" id="PF00733">
    <property type="entry name" value="Asn_synthase"/>
    <property type="match status" value="1"/>
</dbReference>
<sequence>MQNIVDNVYNELKAAVEQTADKPCAIAYSGGLDSSLLLALSGYRYIPYTLGFSDSRDIENVDDASSILKINPKIILLDEIDIEGYISQLLKIDPKITKMEMGYELVLFILMDFIPEKYVVTGQGADELFYGYRRFIDNPRLKNDTYINRLFNVTLPREKKMAEYYDKELITPYLSPGMLKIRHYITREDNIEGNRNKLILREIAAKTSLPEEIYNRSKTAAQYGSGINKYLLRQSDKIFRNE</sequence>
<dbReference type="OrthoDB" id="8692at2157"/>
<dbReference type="GO" id="GO:0005829">
    <property type="term" value="C:cytosol"/>
    <property type="evidence" value="ECO:0007669"/>
    <property type="project" value="TreeGrafter"/>
</dbReference>
<name>A0A1V0N555_9ARCH</name>
<keyword evidence="5" id="KW-1185">Reference proteome</keyword>
<dbReference type="GeneID" id="31676856"/>
<dbReference type="STRING" id="74969.FAD_1364"/>
<reference evidence="4 5" key="1">
    <citation type="submission" date="2011-10" db="EMBL/GenBank/DDBJ databases">
        <title>Metabolic and evolutionary patterns in the extreme acidophile Ferroplasma acidiphilum.</title>
        <authorList>
            <person name="Golyshina O.V."/>
            <person name="Kozyavkin S.A."/>
            <person name="Tatusov R.L."/>
            <person name="Slesarev A.I."/>
            <person name="Golyshin P.N."/>
        </authorList>
    </citation>
    <scope>NUCLEOTIDE SEQUENCE [LARGE SCALE GENOMIC DNA]</scope>
    <source>
        <strain evidence="5">Y</strain>
    </source>
</reference>
<dbReference type="AlphaFoldDB" id="A0A1V0N555"/>
<evidence type="ECO:0000256" key="2">
    <source>
        <dbReference type="ARBA" id="ARBA00022840"/>
    </source>
</evidence>
<keyword evidence="2" id="KW-0067">ATP-binding</keyword>
<gene>
    <name evidence="4" type="ORF">FAD_1364</name>
</gene>
<evidence type="ECO:0000259" key="3">
    <source>
        <dbReference type="Pfam" id="PF00733"/>
    </source>
</evidence>
<dbReference type="RefSeq" id="WP_081142857.1">
    <property type="nucleotide sequence ID" value="NZ_CP015363.1"/>
</dbReference>
<protein>
    <submittedName>
        <fullName evidence="4">Glutamine-hydrolyzing asparagine synthase</fullName>
    </submittedName>
</protein>
<dbReference type="KEGG" id="fai:FAD_1364"/>
<evidence type="ECO:0000313" key="4">
    <source>
        <dbReference type="EMBL" id="ARD85226.1"/>
    </source>
</evidence>
<accession>A0A1V0N555</accession>
<evidence type="ECO:0000256" key="1">
    <source>
        <dbReference type="ARBA" id="ARBA00022741"/>
    </source>
</evidence>
<organism evidence="4 5">
    <name type="scientific">Ferroplasma acidiphilum</name>
    <dbReference type="NCBI Taxonomy" id="74969"/>
    <lineage>
        <taxon>Archaea</taxon>
        <taxon>Methanobacteriati</taxon>
        <taxon>Thermoplasmatota</taxon>
        <taxon>Thermoplasmata</taxon>
        <taxon>Thermoplasmatales</taxon>
        <taxon>Ferroplasmaceae</taxon>
        <taxon>Ferroplasma</taxon>
    </lineage>
</organism>
<dbReference type="CDD" id="cd01991">
    <property type="entry name" value="Asn_synthase_B_C"/>
    <property type="match status" value="1"/>
</dbReference>
<evidence type="ECO:0000313" key="5">
    <source>
        <dbReference type="Proteomes" id="UP000192050"/>
    </source>
</evidence>
<dbReference type="InterPro" id="IPR001962">
    <property type="entry name" value="Asn_synthase"/>
</dbReference>
<feature type="domain" description="Asparagine synthetase" evidence="3">
    <location>
        <begin position="10"/>
        <end position="143"/>
    </location>
</feature>
<dbReference type="InterPro" id="IPR014729">
    <property type="entry name" value="Rossmann-like_a/b/a_fold"/>
</dbReference>
<keyword evidence="1" id="KW-0547">Nucleotide-binding</keyword>
<dbReference type="InterPro" id="IPR050795">
    <property type="entry name" value="Asn_Synthetase"/>
</dbReference>
<dbReference type="SUPFAM" id="SSF52402">
    <property type="entry name" value="Adenine nucleotide alpha hydrolases-like"/>
    <property type="match status" value="1"/>
</dbReference>
<dbReference type="EMBL" id="CP015363">
    <property type="protein sequence ID" value="ARD85226.1"/>
    <property type="molecule type" value="Genomic_DNA"/>
</dbReference>
<dbReference type="PANTHER" id="PTHR11772">
    <property type="entry name" value="ASPARAGINE SYNTHETASE"/>
    <property type="match status" value="1"/>
</dbReference>
<dbReference type="Proteomes" id="UP000192050">
    <property type="component" value="Chromosome"/>
</dbReference>
<proteinExistence type="predicted"/>
<dbReference type="GO" id="GO:0005524">
    <property type="term" value="F:ATP binding"/>
    <property type="evidence" value="ECO:0007669"/>
    <property type="project" value="UniProtKB-KW"/>
</dbReference>
<dbReference type="Gene3D" id="3.40.50.620">
    <property type="entry name" value="HUPs"/>
    <property type="match status" value="1"/>
</dbReference>
<dbReference type="GO" id="GO:0004066">
    <property type="term" value="F:asparagine synthase (glutamine-hydrolyzing) activity"/>
    <property type="evidence" value="ECO:0007669"/>
    <property type="project" value="InterPro"/>
</dbReference>
<dbReference type="PANTHER" id="PTHR11772:SF2">
    <property type="entry name" value="ASPARAGINE SYNTHETASE [GLUTAMINE-HYDROLYZING]"/>
    <property type="match status" value="1"/>
</dbReference>
<dbReference type="GO" id="GO:0006529">
    <property type="term" value="P:asparagine biosynthetic process"/>
    <property type="evidence" value="ECO:0007669"/>
    <property type="project" value="InterPro"/>
</dbReference>